<dbReference type="SUPFAM" id="SSF49464">
    <property type="entry name" value="Carboxypeptidase regulatory domain-like"/>
    <property type="match status" value="2"/>
</dbReference>
<keyword evidence="3" id="KW-0645">Protease</keyword>
<accession>A0A8A4TR80</accession>
<keyword evidence="2" id="KW-0812">Transmembrane</keyword>
<reference evidence="3" key="1">
    <citation type="submission" date="2021-03" db="EMBL/GenBank/DDBJ databases">
        <title>Acanthopleuribacteraceae sp. M133.</title>
        <authorList>
            <person name="Wang G."/>
        </authorList>
    </citation>
    <scope>NUCLEOTIDE SEQUENCE</scope>
    <source>
        <strain evidence="3">M133</strain>
    </source>
</reference>
<feature type="region of interest" description="Disordered" evidence="1">
    <location>
        <begin position="91"/>
        <end position="130"/>
    </location>
</feature>
<protein>
    <submittedName>
        <fullName evidence="3">Carboxypeptidase regulatory-like domain-containing protein</fullName>
    </submittedName>
</protein>
<evidence type="ECO:0000313" key="3">
    <source>
        <dbReference type="EMBL" id="QTD52479.1"/>
    </source>
</evidence>
<dbReference type="InterPro" id="IPR008969">
    <property type="entry name" value="CarboxyPept-like_regulatory"/>
</dbReference>
<dbReference type="Pfam" id="PF13620">
    <property type="entry name" value="CarboxypepD_reg"/>
    <property type="match status" value="2"/>
</dbReference>
<keyword evidence="2" id="KW-0472">Membrane</keyword>
<feature type="transmembrane region" description="Helical" evidence="2">
    <location>
        <begin position="140"/>
        <end position="157"/>
    </location>
</feature>
<keyword evidence="2" id="KW-1133">Transmembrane helix</keyword>
<dbReference type="SUPFAM" id="SSF74853">
    <property type="entry name" value="Lamin A/C globular tail domain"/>
    <property type="match status" value="1"/>
</dbReference>
<organism evidence="3 4">
    <name type="scientific">Sulfidibacter corallicola</name>
    <dbReference type="NCBI Taxonomy" id="2818388"/>
    <lineage>
        <taxon>Bacteria</taxon>
        <taxon>Pseudomonadati</taxon>
        <taxon>Acidobacteriota</taxon>
        <taxon>Holophagae</taxon>
        <taxon>Acanthopleuribacterales</taxon>
        <taxon>Acanthopleuribacteraceae</taxon>
        <taxon>Sulfidibacter</taxon>
    </lineage>
</organism>
<dbReference type="InterPro" id="IPR036415">
    <property type="entry name" value="Lamin_tail_dom_sf"/>
</dbReference>
<feature type="compositionally biased region" description="Low complexity" evidence="1">
    <location>
        <begin position="1654"/>
        <end position="1682"/>
    </location>
</feature>
<dbReference type="EMBL" id="CP071793">
    <property type="protein sequence ID" value="QTD52479.1"/>
    <property type="molecule type" value="Genomic_DNA"/>
</dbReference>
<keyword evidence="3" id="KW-0121">Carboxypeptidase</keyword>
<name>A0A8A4TR80_SULCO</name>
<gene>
    <name evidence="3" type="ORF">J3U87_08405</name>
</gene>
<dbReference type="RefSeq" id="WP_237382588.1">
    <property type="nucleotide sequence ID" value="NZ_CP071793.1"/>
</dbReference>
<evidence type="ECO:0000313" key="4">
    <source>
        <dbReference type="Proteomes" id="UP000663929"/>
    </source>
</evidence>
<sequence length="2159" mass="239030">MKPDPVAEVVHDLHRFLDLLRGSGWKLEVGQYEAVARLAEQFAAAGTLPKDLRDWLPLIRPVLAGTEEEQDRVTQLFEPWAADLARERAEAARRKAPMEGPLETGLPVAPPGRDDREDGGGDVQAPRQRKRSGLFPAREGLALLLSIALLLAVVFWMRPRVRVQVIDHLGVSLPDALVTLNDNGYGLVTQKRSDPLGLVVFEPSALSDDWQVAAEKEGYRRGTGEVRFGGMKEGFLVRLEAWPAYLMRRFEQHRACLEARGFTLLQDAHAGQSNSRYQELAAEIEKEINACRAETPAAPIDVEGAKQELFALMKSVMTAGLEGEVDWASSDLLAARVERAKQSLRDLVDEPSCQPCAQELSSHLSLVRQELAAAVARNRKSNEPDLRAILRTLTELRASGFSYLSPFQRAYRRYYPWIRGLACFLLLGCFAIWLFKRLDVRGHFLLGRGADALPADEKIQVSGRPPPVFSLAELRRLAPRFRRPVAYPLYVLDAARTVQATVEQAGMFTPVYQTARTPREYLVLLHRSSLTDHQFRQFEHLLAALADYGVNLTTFTYANNPSLLQQRDKTVTLQELLGRYPDHQLLLFCDPGSLVDPMTGRLHQGCSLFEAWASRTVFTPLPTMERGYAEQALTDLGLPVVPVSAFSLAGYFGGPVANDDVDPLLSERPRIFTGPFPKLLRDRPATWIRPTAPRPREIESLVTQLRQFLDPPGMLWLTACAAYPVIQWELTLYLGKVLTDSEGASLLNVPRLGALGRLPWFREGWMPDWLRGALLAAAPEWDRSRIQAAIERLFNEPGKAGEGATLNIARRADTSRARRTAAEPLDSPLRDPVFFQAASGRKPVAMRWRLSKRWRAFLYPDGNPLFGMRPRWPGVLVGATVLAIWFLLPKPLPDLPLVPDFLPTVVQEGRILEAEAEIGLAFRGFEQALAHNRSALLADTSLSVADDLEAVDFRADRALYLAWLADQLRRRTFFAPSRNEWVREGDILTLKARLPVPPELFMSGIAGALTPPQQGEVVSFADVRVGWTRRLAFANPVEDLDALRAYFARFEGVRNIDEAFVVFQNAAYFATFVVEGWIASEEGWASPERDFSNFVSSVEVPLEGFAPETVMVDAGRGPFTTTEFVYGGQETVRVMARYGTFEANAEVRFDSGSIAQPTSKPFGSMRVFFPDDEQGTTALVVGPEGDAFLYAAGGNRAQLDLDAFIGGLVEMGWVERLRWAVVRSENSDYLDGLARFLARGPLAPDFELFHPNFDGLAARDPSTRYVTAAQGHQSWREDPFYVFKPEWQGRIACLDGGEGCGVRFKDFDMWLGAGWDPEQEDGVDVLAWGDWDDKDAPEVVKRYRPGVCIVQNGRVPKGSLDMLSWINLVSDIKSIPDRFGAEPKVYLTNRVGDRDDLADGVLDTVSWENGPKAITLQTDGSHYRVSGLKIRPFAQRLSDGEEVPASFPGLVLGAFLEVNETGRGGTVALYLSEDANYFGTEVRGLNPGPLAFGDRSVEGAPGYRRLALSEEGSGRYSLDFSPAYTPLDGDASLLNPAGDAIQRGSFRVEFYDGELPAESEESFSAGRLVQRSARLRGRVKGTQNNELDLASDRGTTTIRGEPPLPWVGQTVEATVRITPNGLVIPPNYYGRDTYGFVVVEPEPAPDDEPQTSPEGTGASDSGTSDSGTSETGTSDSGTSETGVGDPPTSIGLDQLGNYVAQRVAVEGVTLSPTAYEGIWKMTDARGSRAEVTLSLNWTREISVANKEPTLWNLAGMVQKQGEKAYLAVDNRSDVRKVPRERVSGSVVRNVFITEVMRDPGDSADTNDDGVVDALSDQFVEILNMEGQDLDLSGWMLLVNGYRWLRFREGAVLRQGEAAVVFGGKRVRRGPDIEYTTIAGLVVDAENRPLPGVAVEIVHEPLAISHVVFTDINGRYEWRKARIGGPYTISAYTPDYRREVRTEIDAYSGEIREVGFQMLTEEPESPLKARLTGRVVDVNRDPLPGVLMSFVHDLSGLTRNAVTRADGRYDVRLFHVDGSYTVTAAMTGFQTLRSEISLKTGETRELDFQMDPSEMDDEMVVTASRDIVVPMSFNYIADPVVPLNLAWGDVVLVDGQGREVDRTRYQSAEPVPGVSDATSGYERRMQHVPQTVGNPFTPGADVDWKPFLIRPIDDSREQGQ</sequence>
<dbReference type="GO" id="GO:0004180">
    <property type="term" value="F:carboxypeptidase activity"/>
    <property type="evidence" value="ECO:0007669"/>
    <property type="project" value="UniProtKB-KW"/>
</dbReference>
<feature type="transmembrane region" description="Helical" evidence="2">
    <location>
        <begin position="414"/>
        <end position="435"/>
    </location>
</feature>
<keyword evidence="4" id="KW-1185">Reference proteome</keyword>
<dbReference type="KEGG" id="scor:J3U87_08405"/>
<evidence type="ECO:0000256" key="1">
    <source>
        <dbReference type="SAM" id="MobiDB-lite"/>
    </source>
</evidence>
<evidence type="ECO:0000256" key="2">
    <source>
        <dbReference type="SAM" id="Phobius"/>
    </source>
</evidence>
<dbReference type="Proteomes" id="UP000663929">
    <property type="component" value="Chromosome"/>
</dbReference>
<dbReference type="Gene3D" id="2.60.40.1120">
    <property type="entry name" value="Carboxypeptidase-like, regulatory domain"/>
    <property type="match status" value="2"/>
</dbReference>
<keyword evidence="3" id="KW-0378">Hydrolase</keyword>
<feature type="region of interest" description="Disordered" evidence="1">
    <location>
        <begin position="1639"/>
        <end position="1690"/>
    </location>
</feature>
<proteinExistence type="predicted"/>